<dbReference type="PANTHER" id="PTHR30561">
    <property type="entry name" value="SMR FAMILY PROTON-DEPENDENT DRUG EFFLUX TRANSPORTER SUGE"/>
    <property type="match status" value="1"/>
</dbReference>
<proteinExistence type="inferred from homology"/>
<evidence type="ECO:0000256" key="1">
    <source>
        <dbReference type="ARBA" id="ARBA00004651"/>
    </source>
</evidence>
<evidence type="ECO:0000256" key="9">
    <source>
        <dbReference type="RuleBase" id="RU003942"/>
    </source>
</evidence>
<evidence type="ECO:0000256" key="5">
    <source>
        <dbReference type="ARBA" id="ARBA00022989"/>
    </source>
</evidence>
<evidence type="ECO:0000256" key="7">
    <source>
        <dbReference type="ARBA" id="ARBA00038151"/>
    </source>
</evidence>
<evidence type="ECO:0000256" key="4">
    <source>
        <dbReference type="ARBA" id="ARBA00022692"/>
    </source>
</evidence>
<dbReference type="AlphaFoldDB" id="A0A0A0CW99"/>
<keyword evidence="4 9" id="KW-0812">Transmembrane</keyword>
<evidence type="ECO:0000256" key="6">
    <source>
        <dbReference type="ARBA" id="ARBA00023136"/>
    </source>
</evidence>
<keyword evidence="5 10" id="KW-1133">Transmembrane helix</keyword>
<evidence type="ECO:0000256" key="2">
    <source>
        <dbReference type="ARBA" id="ARBA00022448"/>
    </source>
</evidence>
<accession>A0A0A0CW99</accession>
<dbReference type="GO" id="GO:1990961">
    <property type="term" value="P:xenobiotic detoxification by transmembrane export across the plasma membrane"/>
    <property type="evidence" value="ECO:0007669"/>
    <property type="project" value="UniProtKB-ARBA"/>
</dbReference>
<evidence type="ECO:0000313" key="11">
    <source>
        <dbReference type="EMBL" id="KGM30104.1"/>
    </source>
</evidence>
<dbReference type="InterPro" id="IPR000390">
    <property type="entry name" value="Small_drug/metabolite_transptr"/>
</dbReference>
<keyword evidence="2" id="KW-0813">Transport</keyword>
<dbReference type="InterPro" id="IPR045324">
    <property type="entry name" value="Small_multidrug_res"/>
</dbReference>
<feature type="transmembrane region" description="Helical" evidence="10">
    <location>
        <begin position="62"/>
        <end position="83"/>
    </location>
</feature>
<evidence type="ECO:0000256" key="8">
    <source>
        <dbReference type="ARBA" id="ARBA00039168"/>
    </source>
</evidence>
<dbReference type="Proteomes" id="UP000029995">
    <property type="component" value="Unassembled WGS sequence"/>
</dbReference>
<sequence>MSNSLAWAMLVLSGIADVVWAVTTKYSNGYSRLGWTAASVVALVVFLGLLTQALKVLPLGTAYAVWTGIGAVGSVTAGLLLFGEPLGPARLAAILAILGGVVALKLLPS</sequence>
<keyword evidence="3" id="KW-1003">Cell membrane</keyword>
<reference evidence="11 12" key="1">
    <citation type="submission" date="2014-01" db="EMBL/GenBank/DDBJ databases">
        <title>Genome sequence determination for a cystic fibrosis isolate, Inquilinus limosus.</title>
        <authorList>
            <person name="Pino M."/>
            <person name="Di Conza J."/>
            <person name="Gutkind G."/>
        </authorList>
    </citation>
    <scope>NUCLEOTIDE SEQUENCE [LARGE SCALE GENOMIC DNA]</scope>
    <source>
        <strain evidence="11 12">MP06</strain>
    </source>
</reference>
<evidence type="ECO:0000256" key="3">
    <source>
        <dbReference type="ARBA" id="ARBA00022475"/>
    </source>
</evidence>
<dbReference type="OrthoDB" id="9808638at2"/>
<comment type="subcellular location">
    <subcellularLocation>
        <location evidence="1 9">Cell membrane</location>
        <topology evidence="1 9">Multi-pass membrane protein</topology>
    </subcellularLocation>
</comment>
<evidence type="ECO:0000256" key="10">
    <source>
        <dbReference type="SAM" id="Phobius"/>
    </source>
</evidence>
<feature type="transmembrane region" description="Helical" evidence="10">
    <location>
        <begin position="89"/>
        <end position="107"/>
    </location>
</feature>
<comment type="caution">
    <text evidence="11">The sequence shown here is derived from an EMBL/GenBank/DDBJ whole genome shotgun (WGS) entry which is preliminary data.</text>
</comment>
<gene>
    <name evidence="11" type="ORF">P409_35095</name>
</gene>
<dbReference type="SUPFAM" id="SSF103481">
    <property type="entry name" value="Multidrug resistance efflux transporter EmrE"/>
    <property type="match status" value="1"/>
</dbReference>
<dbReference type="EMBL" id="JANX01001051">
    <property type="protein sequence ID" value="KGM30104.1"/>
    <property type="molecule type" value="Genomic_DNA"/>
</dbReference>
<evidence type="ECO:0000313" key="12">
    <source>
        <dbReference type="Proteomes" id="UP000029995"/>
    </source>
</evidence>
<feature type="transmembrane region" description="Helical" evidence="10">
    <location>
        <begin position="31"/>
        <end position="50"/>
    </location>
</feature>
<dbReference type="PANTHER" id="PTHR30561:SF0">
    <property type="entry name" value="GUANIDINIUM EXPORTER"/>
    <property type="match status" value="1"/>
</dbReference>
<dbReference type="InterPro" id="IPR037185">
    <property type="entry name" value="EmrE-like"/>
</dbReference>
<dbReference type="Gene3D" id="1.10.3730.20">
    <property type="match status" value="1"/>
</dbReference>
<dbReference type="GO" id="GO:0022857">
    <property type="term" value="F:transmembrane transporter activity"/>
    <property type="evidence" value="ECO:0007669"/>
    <property type="project" value="InterPro"/>
</dbReference>
<organism evidence="11 12">
    <name type="scientific">Inquilinus limosus MP06</name>
    <dbReference type="NCBI Taxonomy" id="1398085"/>
    <lineage>
        <taxon>Bacteria</taxon>
        <taxon>Pseudomonadati</taxon>
        <taxon>Pseudomonadota</taxon>
        <taxon>Alphaproteobacteria</taxon>
        <taxon>Rhodospirillales</taxon>
        <taxon>Rhodospirillaceae</taxon>
        <taxon>Inquilinus</taxon>
    </lineage>
</organism>
<dbReference type="GO" id="GO:0005886">
    <property type="term" value="C:plasma membrane"/>
    <property type="evidence" value="ECO:0007669"/>
    <property type="project" value="UniProtKB-SubCell"/>
</dbReference>
<keyword evidence="6 10" id="KW-0472">Membrane</keyword>
<dbReference type="Pfam" id="PF00893">
    <property type="entry name" value="Multi_Drug_Res"/>
    <property type="match status" value="1"/>
</dbReference>
<comment type="similarity">
    <text evidence="7">Belongs to the drug/metabolite transporter (DMT) superfamily. Small multidrug resistance (SMR) (TC 2.A.7.1) family. Gdx/SugE subfamily.</text>
</comment>
<protein>
    <recommendedName>
        <fullName evidence="8">Guanidinium exporter</fullName>
    </recommendedName>
</protein>
<name>A0A0A0CW99_9PROT</name>
<dbReference type="FunFam" id="1.10.3730.20:FF:000001">
    <property type="entry name" value="Quaternary ammonium compound resistance transporter SugE"/>
    <property type="match status" value="1"/>
</dbReference>
<dbReference type="RefSeq" id="WP_034849661.1">
    <property type="nucleotide sequence ID" value="NZ_JANX01001051.1"/>
</dbReference>